<comment type="caution">
    <text evidence="2">The sequence shown here is derived from an EMBL/GenBank/DDBJ whole genome shotgun (WGS) entry which is preliminary data.</text>
</comment>
<evidence type="ECO:0000313" key="3">
    <source>
        <dbReference type="Proteomes" id="UP001207116"/>
    </source>
</evidence>
<feature type="chain" id="PRO_5042008515" description="Lipoprotein" evidence="1">
    <location>
        <begin position="22"/>
        <end position="120"/>
    </location>
</feature>
<reference evidence="2" key="1">
    <citation type="submission" date="2022-11" db="EMBL/GenBank/DDBJ databases">
        <title>The characterization of three novel Bacteroidetes species and genomic analysis of their roles in tidal elemental geochemical cycles.</title>
        <authorList>
            <person name="Ma K.-J."/>
        </authorList>
    </citation>
    <scope>NUCLEOTIDE SEQUENCE</scope>
    <source>
        <strain evidence="2">M415</strain>
    </source>
</reference>
<dbReference type="RefSeq" id="WP_266011217.1">
    <property type="nucleotide sequence ID" value="NZ_JAPFQP010000001.1"/>
</dbReference>
<sequence length="120" mass="13626">MKKIVCLIFLVSITLGCSKSAEDNLISRCFIVKDSITELPIQGATVSIVNYKPCTSIYSPECPLESSSWDSLTDHDGEACISFELVYDYIFLRVTLLQYNTQVYQGMENFPSVIYLNRFE</sequence>
<evidence type="ECO:0008006" key="4">
    <source>
        <dbReference type="Google" id="ProtNLM"/>
    </source>
</evidence>
<dbReference type="PROSITE" id="PS51257">
    <property type="entry name" value="PROKAR_LIPOPROTEIN"/>
    <property type="match status" value="1"/>
</dbReference>
<dbReference type="Proteomes" id="UP001207116">
    <property type="component" value="Unassembled WGS sequence"/>
</dbReference>
<gene>
    <name evidence="2" type="ORF">OO016_04585</name>
</gene>
<name>A0AAE3SMN4_9FLAO</name>
<organism evidence="2 3">
    <name type="scientific">Lentiprolixibacter aurantiacus</name>
    <dbReference type="NCBI Taxonomy" id="2993939"/>
    <lineage>
        <taxon>Bacteria</taxon>
        <taxon>Pseudomonadati</taxon>
        <taxon>Bacteroidota</taxon>
        <taxon>Flavobacteriia</taxon>
        <taxon>Flavobacteriales</taxon>
        <taxon>Flavobacteriaceae</taxon>
        <taxon>Lentiprolixibacter</taxon>
    </lineage>
</organism>
<accession>A0AAE3SMN4</accession>
<evidence type="ECO:0000256" key="1">
    <source>
        <dbReference type="SAM" id="SignalP"/>
    </source>
</evidence>
<evidence type="ECO:0000313" key="2">
    <source>
        <dbReference type="EMBL" id="MCX2718872.1"/>
    </source>
</evidence>
<dbReference type="AlphaFoldDB" id="A0AAE3SMN4"/>
<keyword evidence="1" id="KW-0732">Signal</keyword>
<feature type="signal peptide" evidence="1">
    <location>
        <begin position="1"/>
        <end position="21"/>
    </location>
</feature>
<protein>
    <recommendedName>
        <fullName evidence="4">Lipoprotein</fullName>
    </recommendedName>
</protein>
<keyword evidence="3" id="KW-1185">Reference proteome</keyword>
<proteinExistence type="predicted"/>
<dbReference type="EMBL" id="JAPFQP010000001">
    <property type="protein sequence ID" value="MCX2718872.1"/>
    <property type="molecule type" value="Genomic_DNA"/>
</dbReference>